<dbReference type="EMBL" id="VJWE01000011">
    <property type="protein sequence ID" value="TWG39795.1"/>
    <property type="molecule type" value="Genomic_DNA"/>
</dbReference>
<keyword evidence="1" id="KW-1133">Transmembrane helix</keyword>
<keyword evidence="1" id="KW-0812">Transmembrane</keyword>
<protein>
    <submittedName>
        <fullName evidence="5">Putative secreted protein (IPTL-CTERM system target)</fullName>
    </submittedName>
</protein>
<accession>A0A561XUK4</accession>
<keyword evidence="1" id="KW-0472">Membrane</keyword>
<feature type="transmembrane region" description="Helical" evidence="1">
    <location>
        <begin position="391"/>
        <end position="408"/>
    </location>
</feature>
<proteinExistence type="predicted"/>
<feature type="domain" description="DUF2341" evidence="2">
    <location>
        <begin position="52"/>
        <end position="125"/>
    </location>
</feature>
<dbReference type="NCBIfam" id="TIGR04174">
    <property type="entry name" value="IPTL_CTERM"/>
    <property type="match status" value="1"/>
</dbReference>
<dbReference type="Pfam" id="PF18203">
    <property type="entry name" value="IPTL-CTERM"/>
    <property type="match status" value="1"/>
</dbReference>
<dbReference type="AlphaFoldDB" id="A0A561XUK4"/>
<dbReference type="Pfam" id="PF16640">
    <property type="entry name" value="Big_3_5"/>
    <property type="match status" value="1"/>
</dbReference>
<dbReference type="InterPro" id="IPR026442">
    <property type="entry name" value="IPTL_CTERM"/>
</dbReference>
<evidence type="ECO:0000256" key="1">
    <source>
        <dbReference type="SAM" id="Phobius"/>
    </source>
</evidence>
<dbReference type="InterPro" id="IPR013783">
    <property type="entry name" value="Ig-like_fold"/>
</dbReference>
<dbReference type="Gene3D" id="2.60.40.10">
    <property type="entry name" value="Immunoglobulins"/>
    <property type="match status" value="1"/>
</dbReference>
<evidence type="ECO:0000259" key="4">
    <source>
        <dbReference type="Pfam" id="PF18203"/>
    </source>
</evidence>
<evidence type="ECO:0000313" key="6">
    <source>
        <dbReference type="Proteomes" id="UP000321485"/>
    </source>
</evidence>
<dbReference type="InterPro" id="IPR032109">
    <property type="entry name" value="Big_3_5"/>
</dbReference>
<comment type="caution">
    <text evidence="5">The sequence shown here is derived from an EMBL/GenBank/DDBJ whole genome shotgun (WGS) entry which is preliminary data.</text>
</comment>
<feature type="domain" description="IPTL-CTERM protein sorting" evidence="4">
    <location>
        <begin position="383"/>
        <end position="410"/>
    </location>
</feature>
<reference evidence="5 6" key="1">
    <citation type="journal article" date="2015" name="Stand. Genomic Sci.">
        <title>Genomic Encyclopedia of Bacterial and Archaeal Type Strains, Phase III: the genomes of soil and plant-associated and newly described type strains.</title>
        <authorList>
            <person name="Whitman W.B."/>
            <person name="Woyke T."/>
            <person name="Klenk H.P."/>
            <person name="Zhou Y."/>
            <person name="Lilburn T.G."/>
            <person name="Beck B.J."/>
            <person name="De Vos P."/>
            <person name="Vandamme P."/>
            <person name="Eisen J.A."/>
            <person name="Garrity G."/>
            <person name="Hugenholtz P."/>
            <person name="Kyrpides N.C."/>
        </authorList>
    </citation>
    <scope>NUCLEOTIDE SEQUENCE [LARGE SCALE GENOMIC DNA]</scope>
    <source>
        <strain evidence="5 6">DSM 64</strain>
    </source>
</reference>
<sequence length="418" mass="43708">MATHTAQAQPAGWTQASPFNITESSGATLTDYQIRLVLDTASMVTAGQLRADAADLRFGTAASGGTLMDYYIERGVNTASTVVWVKVPTIPALATTAFFIFSGNPAATSASTINTFDYTDAVANSATQQVVVGQPGGVTNSQRGFRFKPNQDILVTDFGKYEPSGTTRYLTLFDVATQAKLAQQQVSGPANTYTYAQLAQPLMLTKDTEYIMEIYQGASDGYYFGSSTQINPVLTYLDMRYCNGCTQDTFPTNYLNAIHYGFPDFQFRTTKQVSPAPVYALGNVATTLSLTSSSNSVGVGASVTLTATVSTPSAAGTVTFLDGGTPIAGCSAVPVVAGAAQCTTSDLPLGARSLTAVYDSATGYTASTSAPFSLQVTPLVSGTAIPTLSEWGIACMALVLAGLGLGGLSRSRARQERA</sequence>
<dbReference type="Proteomes" id="UP000321485">
    <property type="component" value="Unassembled WGS sequence"/>
</dbReference>
<organism evidence="5 6">
    <name type="scientific">Acidovorax delafieldii</name>
    <name type="common">Pseudomonas delafieldii</name>
    <dbReference type="NCBI Taxonomy" id="47920"/>
    <lineage>
        <taxon>Bacteria</taxon>
        <taxon>Pseudomonadati</taxon>
        <taxon>Pseudomonadota</taxon>
        <taxon>Betaproteobacteria</taxon>
        <taxon>Burkholderiales</taxon>
        <taxon>Comamonadaceae</taxon>
        <taxon>Acidovorax</taxon>
    </lineage>
</organism>
<evidence type="ECO:0000313" key="5">
    <source>
        <dbReference type="EMBL" id="TWG39795.1"/>
    </source>
</evidence>
<evidence type="ECO:0000259" key="3">
    <source>
        <dbReference type="Pfam" id="PF16640"/>
    </source>
</evidence>
<dbReference type="Pfam" id="PF10102">
    <property type="entry name" value="DUF2341"/>
    <property type="match status" value="1"/>
</dbReference>
<name>A0A561XUK4_ACIDE</name>
<evidence type="ECO:0000259" key="2">
    <source>
        <dbReference type="Pfam" id="PF10102"/>
    </source>
</evidence>
<dbReference type="InterPro" id="IPR018765">
    <property type="entry name" value="DUF2341"/>
</dbReference>
<gene>
    <name evidence="5" type="ORF">ATF69_1667</name>
</gene>
<feature type="domain" description="Bacterial Ig-like" evidence="3">
    <location>
        <begin position="290"/>
        <end position="377"/>
    </location>
</feature>